<sequence length="189" mass="22475">MIGIWIIFKNYTTNQVILPLDFSFQLENNDIAFAIDQLVESIPEAHFLPFHHQMGPSSYHPKMMMKMILCAYTQSVFSGRKIEALTKDSIRMMWLTQSYQPSYRTINRFRVNPLVNALLRECFVQFRSQLVKEQLIDEDDIFIDGTKIEANANKYTFVWRKSVDNFDKKLTEKSTFLYNEFSKLFYSYR</sequence>
<gene>
    <name evidence="2" type="ORF">BCR24_14610</name>
</gene>
<evidence type="ECO:0000259" key="1">
    <source>
        <dbReference type="Pfam" id="PF05598"/>
    </source>
</evidence>
<evidence type="ECO:0000313" key="2">
    <source>
        <dbReference type="EMBL" id="OEG22850.1"/>
    </source>
</evidence>
<keyword evidence="3" id="KW-1185">Reference proteome</keyword>
<feature type="domain" description="Transposase InsH N-terminal" evidence="1">
    <location>
        <begin position="26"/>
        <end position="110"/>
    </location>
</feature>
<name>A0A1E5HDZ6_9ENTE</name>
<accession>A0A1E5HDZ6</accession>
<organism evidence="2 3">
    <name type="scientific">Enterococcus ureilyticus</name>
    <dbReference type="NCBI Taxonomy" id="1131292"/>
    <lineage>
        <taxon>Bacteria</taxon>
        <taxon>Bacillati</taxon>
        <taxon>Bacillota</taxon>
        <taxon>Bacilli</taxon>
        <taxon>Lactobacillales</taxon>
        <taxon>Enterococcaceae</taxon>
        <taxon>Enterococcus</taxon>
    </lineage>
</organism>
<dbReference type="PANTHER" id="PTHR33408:SF2">
    <property type="entry name" value="TRANSPOSASE DDE DOMAIN-CONTAINING PROTEIN"/>
    <property type="match status" value="1"/>
</dbReference>
<dbReference type="Pfam" id="PF05598">
    <property type="entry name" value="DUF772"/>
    <property type="match status" value="1"/>
</dbReference>
<reference evidence="3" key="1">
    <citation type="submission" date="2016-09" db="EMBL/GenBank/DDBJ databases">
        <authorList>
            <person name="Gulvik C.A."/>
        </authorList>
    </citation>
    <scope>NUCLEOTIDE SEQUENCE [LARGE SCALE GENOMIC DNA]</scope>
    <source>
        <strain evidence="3">LMG 26676</strain>
    </source>
</reference>
<evidence type="ECO:0000313" key="3">
    <source>
        <dbReference type="Proteomes" id="UP000094469"/>
    </source>
</evidence>
<dbReference type="InterPro" id="IPR008490">
    <property type="entry name" value="Transposase_InsH_N"/>
</dbReference>
<dbReference type="Proteomes" id="UP000094469">
    <property type="component" value="Unassembled WGS sequence"/>
</dbReference>
<proteinExistence type="predicted"/>
<protein>
    <submittedName>
        <fullName evidence="2">Transposase</fullName>
    </submittedName>
</protein>
<dbReference type="AlphaFoldDB" id="A0A1E5HDZ6"/>
<comment type="caution">
    <text evidence="2">The sequence shown here is derived from an EMBL/GenBank/DDBJ whole genome shotgun (WGS) entry which is preliminary data.</text>
</comment>
<dbReference type="EMBL" id="MIKC01000011">
    <property type="protein sequence ID" value="OEG22850.1"/>
    <property type="molecule type" value="Genomic_DNA"/>
</dbReference>
<dbReference type="PANTHER" id="PTHR33408">
    <property type="entry name" value="TRANSPOSASE"/>
    <property type="match status" value="1"/>
</dbReference>
<dbReference type="STRING" id="1131292.BCR24_14610"/>